<gene>
    <name evidence="2" type="ORF">ALO_07308</name>
</gene>
<keyword evidence="3" id="KW-1185">Reference proteome</keyword>
<accession>F7NHB6</accession>
<dbReference type="Proteomes" id="UP000003240">
    <property type="component" value="Unassembled WGS sequence"/>
</dbReference>
<keyword evidence="1" id="KW-0812">Transmembrane</keyword>
<comment type="caution">
    <text evidence="2">The sequence shown here is derived from an EMBL/GenBank/DDBJ whole genome shotgun (WGS) entry which is preliminary data.</text>
</comment>
<proteinExistence type="predicted"/>
<name>F7NHB6_9FIRM</name>
<protein>
    <submittedName>
        <fullName evidence="2">Uncharacterized protein</fullName>
    </submittedName>
</protein>
<dbReference type="AlphaFoldDB" id="F7NHB6"/>
<feature type="transmembrane region" description="Helical" evidence="1">
    <location>
        <begin position="20"/>
        <end position="40"/>
    </location>
</feature>
<evidence type="ECO:0000313" key="3">
    <source>
        <dbReference type="Proteomes" id="UP000003240"/>
    </source>
</evidence>
<organism evidence="2 3">
    <name type="scientific">Acetonema longum DSM 6540</name>
    <dbReference type="NCBI Taxonomy" id="1009370"/>
    <lineage>
        <taxon>Bacteria</taxon>
        <taxon>Bacillati</taxon>
        <taxon>Bacillota</taxon>
        <taxon>Negativicutes</taxon>
        <taxon>Acetonemataceae</taxon>
        <taxon>Acetonema</taxon>
    </lineage>
</organism>
<reference evidence="2 3" key="1">
    <citation type="journal article" date="2011" name="EMBO J.">
        <title>Structural diversity of bacterial flagellar motors.</title>
        <authorList>
            <person name="Chen S."/>
            <person name="Beeby M."/>
            <person name="Murphy G.E."/>
            <person name="Leadbetter J.R."/>
            <person name="Hendrixson D.R."/>
            <person name="Briegel A."/>
            <person name="Li Z."/>
            <person name="Shi J."/>
            <person name="Tocheva E.I."/>
            <person name="Muller A."/>
            <person name="Dobro M.J."/>
            <person name="Jensen G.J."/>
        </authorList>
    </citation>
    <scope>NUCLEOTIDE SEQUENCE [LARGE SCALE GENOMIC DNA]</scope>
    <source>
        <strain evidence="2 3">DSM 6540</strain>
    </source>
</reference>
<sequence length="52" mass="5929">MTGTGVLLLPKKQRDIAAPLSSYVNIFYVMDLHIVQFFFFDVENFMIQTSAA</sequence>
<keyword evidence="1" id="KW-1133">Transmembrane helix</keyword>
<dbReference type="EMBL" id="AFGF01000053">
    <property type="protein sequence ID" value="EGO64599.1"/>
    <property type="molecule type" value="Genomic_DNA"/>
</dbReference>
<evidence type="ECO:0000313" key="2">
    <source>
        <dbReference type="EMBL" id="EGO64599.1"/>
    </source>
</evidence>
<dbReference type="STRING" id="1009370.ALO_07308"/>
<evidence type="ECO:0000256" key="1">
    <source>
        <dbReference type="SAM" id="Phobius"/>
    </source>
</evidence>
<keyword evidence="1" id="KW-0472">Membrane</keyword>